<evidence type="ECO:0000313" key="3">
    <source>
        <dbReference type="Proteomes" id="UP000823618"/>
    </source>
</evidence>
<feature type="coiled-coil region" evidence="1">
    <location>
        <begin position="799"/>
        <end position="833"/>
    </location>
</feature>
<reference evidence="2" key="1">
    <citation type="submission" date="2020-10" db="EMBL/GenBank/DDBJ databases">
        <authorList>
            <person name="Gilroy R."/>
        </authorList>
    </citation>
    <scope>NUCLEOTIDE SEQUENCE</scope>
    <source>
        <strain evidence="2">E3-2379</strain>
    </source>
</reference>
<evidence type="ECO:0000256" key="1">
    <source>
        <dbReference type="SAM" id="Coils"/>
    </source>
</evidence>
<feature type="coiled-coil region" evidence="1">
    <location>
        <begin position="741"/>
        <end position="775"/>
    </location>
</feature>
<comment type="caution">
    <text evidence="2">The sequence shown here is derived from an EMBL/GenBank/DDBJ whole genome shotgun (WGS) entry which is preliminary data.</text>
</comment>
<evidence type="ECO:0000313" key="2">
    <source>
        <dbReference type="EMBL" id="MBO8463127.1"/>
    </source>
</evidence>
<dbReference type="EMBL" id="JADIML010000123">
    <property type="protein sequence ID" value="MBO8463127.1"/>
    <property type="molecule type" value="Genomic_DNA"/>
</dbReference>
<feature type="coiled-coil region" evidence="1">
    <location>
        <begin position="536"/>
        <end position="567"/>
    </location>
</feature>
<dbReference type="Proteomes" id="UP000823618">
    <property type="component" value="Unassembled WGS sequence"/>
</dbReference>
<dbReference type="AlphaFoldDB" id="A0A9D9N7F9"/>
<accession>A0A9D9N7F9</accession>
<proteinExistence type="predicted"/>
<protein>
    <submittedName>
        <fullName evidence="2">TIGR02680 family protein</fullName>
    </submittedName>
</protein>
<dbReference type="InterPro" id="IPR013496">
    <property type="entry name" value="CHP02680"/>
</dbReference>
<dbReference type="NCBIfam" id="TIGR02680">
    <property type="entry name" value="TIGR02680 family protein"/>
    <property type="match status" value="1"/>
</dbReference>
<feature type="coiled-coil region" evidence="1">
    <location>
        <begin position="446"/>
        <end position="487"/>
    </location>
</feature>
<reference evidence="2" key="2">
    <citation type="journal article" date="2021" name="PeerJ">
        <title>Extensive microbial diversity within the chicken gut microbiome revealed by metagenomics and culture.</title>
        <authorList>
            <person name="Gilroy R."/>
            <person name="Ravi A."/>
            <person name="Getino M."/>
            <person name="Pursley I."/>
            <person name="Horton D.L."/>
            <person name="Alikhan N.F."/>
            <person name="Baker D."/>
            <person name="Gharbi K."/>
            <person name="Hall N."/>
            <person name="Watson M."/>
            <person name="Adriaenssens E.M."/>
            <person name="Foster-Nyarko E."/>
            <person name="Jarju S."/>
            <person name="Secka A."/>
            <person name="Antonio M."/>
            <person name="Oren A."/>
            <person name="Chaudhuri R.R."/>
            <person name="La Ragione R."/>
            <person name="Hildebrand F."/>
            <person name="Pallen M.J."/>
        </authorList>
    </citation>
    <scope>NUCLEOTIDE SEQUENCE</scope>
    <source>
        <strain evidence="2">E3-2379</strain>
    </source>
</reference>
<name>A0A9D9N7F9_9FIRM</name>
<feature type="non-terminal residue" evidence="2">
    <location>
        <position position="961"/>
    </location>
</feature>
<sequence length="961" mass="114736">MNSKWRANRIGLVDFWYYDEEEFQFLDGRMLLRGSNGSGKSVTMQSFIPVILDGNMRPNRLDPFGSTARKMENYLLEEDDGRDERTGYLYMEFKREDTDTYMTIGIGMRARRNKKMDVWYFGITDGRRIGRDFFLYKDVQNKIAYTKTELRNRIGDGGQVLDSQREYMEYVNRLLFGFETLDEYKEMLDLLIQLRTPKLSKDFKPTKINDILTSSLQTLSEDDLRPISEAIENMDSLKVNLDTLKESIKAGKQIQKVYDQYNKIVLYDKANSYEIALKEYDDCHKTALKLEETKLDCEEKLKKEQQCYDAIVQEEDVLTKERNSLNQSEATQLKEQEESYRKELHEWEKQKEEKEKQYNEKKERRIELENKVKEQEEKNDIYRDEIQEKLEEMEEYIEDIPFDEFEFFKQELLGNLDQSYDFESHKKLLQTYQKNVEDGVEILEKEKKYQEQYSDSLQKYDEIQKERDDIERTLKQYEILLHETKAEFIENLYRWERGNQQLKIPQDSIQEITRIVEAWQQGDAYSTLETIIRKYLHEKEDILRDELREIQAEEKEMVSSLRKKKEELTKWENAKDPEPERKKEVEENRKRLKEKGIPYTPFYKVIEFSDSLNEEQASRLEEALLRMGILDALIVPLEYREQVLALEDGVCDTYFFHDVNSVKENLLNALDVAQEEDILLSQTILNILRGIGYQNEIGESHTWIDEKGNYRIGVLEGTITKQYDAKYIGVQARERYRKQQIEHLKVECDELQKAVEEIQEKVRQKEDEFSLLKQEYNEFPSGEDIKTAVDDYKEKERDYNRIGQEIEKSRILLEQQRQELERVRVEVQSICSKTDLSVQLVVFEAARKDLREYSELLGQVQIVYNNYRNGLDNQKSQREYLEEVHIDIDDILSEINRSNRKLSGIKQMIESIQKQLALTDYKMIEERLDFCIKRLATIPKERENCVKNSTELEERIKNLEE</sequence>
<organism evidence="2 3">
    <name type="scientific">Candidatus Scybalomonas excrementavium</name>
    <dbReference type="NCBI Taxonomy" id="2840943"/>
    <lineage>
        <taxon>Bacteria</taxon>
        <taxon>Bacillati</taxon>
        <taxon>Bacillota</taxon>
        <taxon>Clostridia</taxon>
        <taxon>Lachnospirales</taxon>
        <taxon>Lachnospiraceae</taxon>
        <taxon>Lachnospiraceae incertae sedis</taxon>
        <taxon>Candidatus Scybalomonas</taxon>
    </lineage>
</organism>
<feature type="coiled-coil region" evidence="1">
    <location>
        <begin position="330"/>
        <end position="399"/>
    </location>
</feature>
<keyword evidence="1" id="KW-0175">Coiled coil</keyword>
<gene>
    <name evidence="2" type="ORF">IAC13_04265</name>
</gene>